<organism evidence="2 3">
    <name type="scientific">Leptosia nina</name>
    <dbReference type="NCBI Taxonomy" id="320188"/>
    <lineage>
        <taxon>Eukaryota</taxon>
        <taxon>Metazoa</taxon>
        <taxon>Ecdysozoa</taxon>
        <taxon>Arthropoda</taxon>
        <taxon>Hexapoda</taxon>
        <taxon>Insecta</taxon>
        <taxon>Pterygota</taxon>
        <taxon>Neoptera</taxon>
        <taxon>Endopterygota</taxon>
        <taxon>Lepidoptera</taxon>
        <taxon>Glossata</taxon>
        <taxon>Ditrysia</taxon>
        <taxon>Papilionoidea</taxon>
        <taxon>Pieridae</taxon>
        <taxon>Pierinae</taxon>
        <taxon>Leptosia</taxon>
    </lineage>
</organism>
<evidence type="ECO:0000313" key="2">
    <source>
        <dbReference type="EMBL" id="CAK1555201.1"/>
    </source>
</evidence>
<dbReference type="Proteomes" id="UP001497472">
    <property type="component" value="Unassembled WGS sequence"/>
</dbReference>
<evidence type="ECO:0000313" key="3">
    <source>
        <dbReference type="Proteomes" id="UP001497472"/>
    </source>
</evidence>
<keyword evidence="3" id="KW-1185">Reference proteome</keyword>
<dbReference type="InterPro" id="IPR038606">
    <property type="entry name" value="To_sf"/>
</dbReference>
<dbReference type="EMBL" id="CAVLEF010000280">
    <property type="protein sequence ID" value="CAK1555201.1"/>
    <property type="molecule type" value="Genomic_DNA"/>
</dbReference>
<feature type="signal peptide" evidence="1">
    <location>
        <begin position="1"/>
        <end position="20"/>
    </location>
</feature>
<dbReference type="GO" id="GO:0005615">
    <property type="term" value="C:extracellular space"/>
    <property type="evidence" value="ECO:0007669"/>
    <property type="project" value="TreeGrafter"/>
</dbReference>
<dbReference type="PANTHER" id="PTHR11008">
    <property type="entry name" value="PROTEIN TAKEOUT-LIKE PROTEIN"/>
    <property type="match status" value="1"/>
</dbReference>
<sequence>MLSPLSILIFSTLLVNFAQCGILAPCHINDQTCFEKSVNAALPQLLSADPSLGIDSSDPLAVATISGDFPMIKFTLMNPVTTGFKNCDVKNLNINLDAETLHFDLNCPSLHTTGKYDISGRLILLPIEGNGDFDMTTGQYNTIVDAELKQVKGADGKAYLSINSFKLKNQALGPIKFDFKNLFNGNKEQASNLIKFANENWKDVADLLQDPVWYSNMKKIIGNVDKYLKTEPIDEIFLP</sequence>
<gene>
    <name evidence="2" type="ORF">LNINA_LOCUS14036</name>
</gene>
<comment type="caution">
    <text evidence="2">The sequence shown here is derived from an EMBL/GenBank/DDBJ whole genome shotgun (WGS) entry which is preliminary data.</text>
</comment>
<protein>
    <submittedName>
        <fullName evidence="2">Uncharacterized protein</fullName>
    </submittedName>
</protein>
<proteinExistence type="predicted"/>
<dbReference type="Pfam" id="PF06585">
    <property type="entry name" value="JHBP"/>
    <property type="match status" value="1"/>
</dbReference>
<feature type="chain" id="PRO_5043998931" evidence="1">
    <location>
        <begin position="21"/>
        <end position="239"/>
    </location>
</feature>
<dbReference type="InterPro" id="IPR010562">
    <property type="entry name" value="Haemolymph_juvenile_hormone-bd"/>
</dbReference>
<name>A0AAV1K2A8_9NEOP</name>
<keyword evidence="1" id="KW-0732">Signal</keyword>
<accession>A0AAV1K2A8</accession>
<reference evidence="2 3" key="1">
    <citation type="submission" date="2023-11" db="EMBL/GenBank/DDBJ databases">
        <authorList>
            <person name="Okamura Y."/>
        </authorList>
    </citation>
    <scope>NUCLEOTIDE SEQUENCE [LARGE SCALE GENOMIC DNA]</scope>
</reference>
<dbReference type="AlphaFoldDB" id="A0AAV1K2A8"/>
<evidence type="ECO:0000256" key="1">
    <source>
        <dbReference type="SAM" id="SignalP"/>
    </source>
</evidence>
<dbReference type="PANTHER" id="PTHR11008:SF41">
    <property type="entry name" value="RE70318P"/>
    <property type="match status" value="1"/>
</dbReference>
<dbReference type="Gene3D" id="3.15.10.30">
    <property type="entry name" value="Haemolymph juvenile hormone binding protein"/>
    <property type="match status" value="1"/>
</dbReference>
<dbReference type="SMART" id="SM00700">
    <property type="entry name" value="JHBP"/>
    <property type="match status" value="1"/>
</dbReference>